<keyword evidence="1 3" id="KW-0479">Metal-binding</keyword>
<feature type="binding site" evidence="3">
    <location>
        <position position="177"/>
    </location>
    <ligand>
        <name>Zn(2+)</name>
        <dbReference type="ChEBI" id="CHEBI:29105"/>
    </ligand>
</feature>
<sequence>MDWYPLRLTTPIRSHMFGGHAIAERLGKRGLPPGRIAETWEVSDVDGSIAQVTEGSLEGQSLRNLVLQHPRELIGADFDGPHFPILTKFIDGCGMLPVHLHADDETARRLECQPNGKTEAWHILWAEPDATALVGLKPGVDTKALRQALIAQDYDAVMRRLPVRTGETIYVPGGTLHSFGPGTLVYEVEQTSDIQQQAMPWQMSDGAPLSHQEWIAGIDALIEQCHLDLRPTFTPGLRLSHNTAIDRVLCTAGPYFALERWRVTDDTPFIHGFDKALILSNVGAPFGLKTQGWSGRLAAAETVLIPAAIGEFQLTGPADVLISYLPDLEFDIRKPLHAAGYSDEVINTLGDPSGALVAN</sequence>
<dbReference type="AlphaFoldDB" id="A0A562Q6M0"/>
<keyword evidence="4" id="KW-0413">Isomerase</keyword>
<reference evidence="4 5" key="1">
    <citation type="journal article" date="2015" name="Stand. Genomic Sci.">
        <title>Genomic Encyclopedia of Bacterial and Archaeal Type Strains, Phase III: the genomes of soil and plant-associated and newly described type strains.</title>
        <authorList>
            <person name="Whitman W.B."/>
            <person name="Woyke T."/>
            <person name="Klenk H.P."/>
            <person name="Zhou Y."/>
            <person name="Lilburn T.G."/>
            <person name="Beck B.J."/>
            <person name="De Vos P."/>
            <person name="Vandamme P."/>
            <person name="Eisen J.A."/>
            <person name="Garrity G."/>
            <person name="Hugenholtz P."/>
            <person name="Kyrpides N.C."/>
        </authorList>
    </citation>
    <scope>NUCLEOTIDE SEQUENCE [LARGE SCALE GENOMIC DNA]</scope>
    <source>
        <strain evidence="4 5">CGMCC 1.6858</strain>
    </source>
</reference>
<feature type="binding site" evidence="3">
    <location>
        <position position="119"/>
    </location>
    <ligand>
        <name>Zn(2+)</name>
        <dbReference type="ChEBI" id="CHEBI:29105"/>
    </ligand>
</feature>
<dbReference type="PIRSF" id="PIRSF036894">
    <property type="entry name" value="PMI_Firm_short"/>
    <property type="match status" value="1"/>
</dbReference>
<dbReference type="SUPFAM" id="SSF51182">
    <property type="entry name" value="RmlC-like cupins"/>
    <property type="match status" value="1"/>
</dbReference>
<accession>A0A562Q6M0</accession>
<dbReference type="PANTHER" id="PTHR42742:SF3">
    <property type="entry name" value="FRUCTOKINASE"/>
    <property type="match status" value="1"/>
</dbReference>
<keyword evidence="2 3" id="KW-0862">Zinc</keyword>
<evidence type="ECO:0000313" key="5">
    <source>
        <dbReference type="Proteomes" id="UP000316905"/>
    </source>
</evidence>
<dbReference type="OrthoDB" id="9808275at2"/>
<dbReference type="InterPro" id="IPR051804">
    <property type="entry name" value="Carb_Metab_Reg_Kinase/Isom"/>
</dbReference>
<proteinExistence type="predicted"/>
<dbReference type="CDD" id="cd07010">
    <property type="entry name" value="cupin_PMI_type_I_N_bac"/>
    <property type="match status" value="1"/>
</dbReference>
<dbReference type="GO" id="GO:0005975">
    <property type="term" value="P:carbohydrate metabolic process"/>
    <property type="evidence" value="ECO:0007669"/>
    <property type="project" value="InterPro"/>
</dbReference>
<dbReference type="EMBL" id="VLKY01000012">
    <property type="protein sequence ID" value="TWI52373.1"/>
    <property type="molecule type" value="Genomic_DNA"/>
</dbReference>
<protein>
    <submittedName>
        <fullName evidence="4">Mannose-6-phosphate isomerase</fullName>
    </submittedName>
</protein>
<evidence type="ECO:0000256" key="3">
    <source>
        <dbReference type="PIRSR" id="PIRSR036894-1"/>
    </source>
</evidence>
<comment type="caution">
    <text evidence="4">The sequence shown here is derived from an EMBL/GenBank/DDBJ whole genome shotgun (WGS) entry which is preliminary data.</text>
</comment>
<dbReference type="GO" id="GO:0046872">
    <property type="term" value="F:metal ion binding"/>
    <property type="evidence" value="ECO:0007669"/>
    <property type="project" value="UniProtKB-KW"/>
</dbReference>
<dbReference type="Gene3D" id="2.60.120.10">
    <property type="entry name" value="Jelly Rolls"/>
    <property type="match status" value="2"/>
</dbReference>
<keyword evidence="5" id="KW-1185">Reference proteome</keyword>
<evidence type="ECO:0000256" key="2">
    <source>
        <dbReference type="ARBA" id="ARBA00022833"/>
    </source>
</evidence>
<dbReference type="InterPro" id="IPR011051">
    <property type="entry name" value="RmlC_Cupin_sf"/>
</dbReference>
<evidence type="ECO:0000256" key="1">
    <source>
        <dbReference type="ARBA" id="ARBA00022723"/>
    </source>
</evidence>
<feature type="binding site" evidence="3">
    <location>
        <position position="101"/>
    </location>
    <ligand>
        <name>Zn(2+)</name>
        <dbReference type="ChEBI" id="CHEBI:29105"/>
    </ligand>
</feature>
<gene>
    <name evidence="4" type="ORF">IQ22_03516</name>
</gene>
<evidence type="ECO:0000313" key="4">
    <source>
        <dbReference type="EMBL" id="TWI52373.1"/>
    </source>
</evidence>
<dbReference type="InterPro" id="IPR014628">
    <property type="entry name" value="Man6P_isomerase_Firm_short"/>
</dbReference>
<dbReference type="PANTHER" id="PTHR42742">
    <property type="entry name" value="TRANSCRIPTIONAL REPRESSOR MPRA"/>
    <property type="match status" value="1"/>
</dbReference>
<dbReference type="GO" id="GO:0004476">
    <property type="term" value="F:mannose-6-phosphate isomerase activity"/>
    <property type="evidence" value="ECO:0007669"/>
    <property type="project" value="InterPro"/>
</dbReference>
<name>A0A562Q6M0_9PSED</name>
<dbReference type="Proteomes" id="UP000316905">
    <property type="component" value="Unassembled WGS sequence"/>
</dbReference>
<organism evidence="4 5">
    <name type="scientific">Pseudomonas duriflava</name>
    <dbReference type="NCBI Taxonomy" id="459528"/>
    <lineage>
        <taxon>Bacteria</taxon>
        <taxon>Pseudomonadati</taxon>
        <taxon>Pseudomonadota</taxon>
        <taxon>Gammaproteobacteria</taxon>
        <taxon>Pseudomonadales</taxon>
        <taxon>Pseudomonadaceae</taxon>
        <taxon>Pseudomonas</taxon>
    </lineage>
</organism>
<dbReference type="InterPro" id="IPR014710">
    <property type="entry name" value="RmlC-like_jellyroll"/>
</dbReference>
<comment type="cofactor">
    <cofactor evidence="3">
        <name>Zn(2+)</name>
        <dbReference type="ChEBI" id="CHEBI:29105"/>
    </cofactor>
    <text evidence="3">Binds 1 zinc ion per subunit.</text>
</comment>
<dbReference type="RefSeq" id="WP_145144212.1">
    <property type="nucleotide sequence ID" value="NZ_VLKY01000012.1"/>
</dbReference>